<reference evidence="5" key="1">
    <citation type="submission" date="2019-08" db="EMBL/GenBank/DDBJ databases">
        <authorList>
            <person name="Kucharzyk K."/>
            <person name="Murdoch R.W."/>
            <person name="Higgins S."/>
            <person name="Loffler F."/>
        </authorList>
    </citation>
    <scope>NUCLEOTIDE SEQUENCE</scope>
</reference>
<dbReference type="GO" id="GO:0006935">
    <property type="term" value="P:chemotaxis"/>
    <property type="evidence" value="ECO:0007669"/>
    <property type="project" value="InterPro"/>
</dbReference>
<keyword evidence="1 5" id="KW-0378">Hydrolase</keyword>
<evidence type="ECO:0000256" key="2">
    <source>
        <dbReference type="ARBA" id="ARBA00039140"/>
    </source>
</evidence>
<feature type="domain" description="CheB-type methylesterase" evidence="4">
    <location>
        <begin position="1"/>
        <end position="162"/>
    </location>
</feature>
<dbReference type="Pfam" id="PF01339">
    <property type="entry name" value="CheB_methylest"/>
    <property type="match status" value="1"/>
</dbReference>
<gene>
    <name evidence="5" type="primary">cheB_68</name>
    <name evidence="5" type="ORF">SDC9_176171</name>
</gene>
<dbReference type="EC" id="3.1.1.61" evidence="2"/>
<dbReference type="EMBL" id="VSSQ01079110">
    <property type="protein sequence ID" value="MPN28726.1"/>
    <property type="molecule type" value="Genomic_DNA"/>
</dbReference>
<comment type="caution">
    <text evidence="5">The sequence shown here is derived from an EMBL/GenBank/DDBJ whole genome shotgun (WGS) entry which is preliminary data.</text>
</comment>
<dbReference type="AlphaFoldDB" id="A0A645GRA8"/>
<accession>A0A645GRA8</accession>
<name>A0A645GRA8_9ZZZZ</name>
<evidence type="ECO:0000313" key="5">
    <source>
        <dbReference type="EMBL" id="MPN28726.1"/>
    </source>
</evidence>
<dbReference type="GO" id="GO:0008984">
    <property type="term" value="F:protein-glutamate methylesterase activity"/>
    <property type="evidence" value="ECO:0007669"/>
    <property type="project" value="UniProtKB-EC"/>
</dbReference>
<dbReference type="PROSITE" id="PS50122">
    <property type="entry name" value="CHEB"/>
    <property type="match status" value="1"/>
</dbReference>
<dbReference type="SUPFAM" id="SSF52738">
    <property type="entry name" value="Methylesterase CheB, C-terminal domain"/>
    <property type="match status" value="1"/>
</dbReference>
<evidence type="ECO:0000256" key="3">
    <source>
        <dbReference type="ARBA" id="ARBA00048267"/>
    </source>
</evidence>
<organism evidence="5">
    <name type="scientific">bioreactor metagenome</name>
    <dbReference type="NCBI Taxonomy" id="1076179"/>
    <lineage>
        <taxon>unclassified sequences</taxon>
        <taxon>metagenomes</taxon>
        <taxon>ecological metagenomes</taxon>
    </lineage>
</organism>
<comment type="catalytic activity">
    <reaction evidence="3">
        <text>[protein]-L-glutamate 5-O-methyl ester + H2O = L-glutamyl-[protein] + methanol + H(+)</text>
        <dbReference type="Rhea" id="RHEA:23236"/>
        <dbReference type="Rhea" id="RHEA-COMP:10208"/>
        <dbReference type="Rhea" id="RHEA-COMP:10311"/>
        <dbReference type="ChEBI" id="CHEBI:15377"/>
        <dbReference type="ChEBI" id="CHEBI:15378"/>
        <dbReference type="ChEBI" id="CHEBI:17790"/>
        <dbReference type="ChEBI" id="CHEBI:29973"/>
        <dbReference type="ChEBI" id="CHEBI:82795"/>
        <dbReference type="EC" id="3.1.1.61"/>
    </reaction>
</comment>
<dbReference type="CDD" id="cd16432">
    <property type="entry name" value="CheB_Rec"/>
    <property type="match status" value="1"/>
</dbReference>
<dbReference type="InterPro" id="IPR000673">
    <property type="entry name" value="Sig_transdc_resp-reg_Me-estase"/>
</dbReference>
<dbReference type="GO" id="GO:0000156">
    <property type="term" value="F:phosphorelay response regulator activity"/>
    <property type="evidence" value="ECO:0007669"/>
    <property type="project" value="InterPro"/>
</dbReference>
<dbReference type="PANTHER" id="PTHR42872">
    <property type="entry name" value="PROTEIN-GLUTAMATE METHYLESTERASE/PROTEIN-GLUTAMINE GLUTAMINASE"/>
    <property type="match status" value="1"/>
</dbReference>
<evidence type="ECO:0000259" key="4">
    <source>
        <dbReference type="PROSITE" id="PS50122"/>
    </source>
</evidence>
<evidence type="ECO:0000256" key="1">
    <source>
        <dbReference type="ARBA" id="ARBA00022801"/>
    </source>
</evidence>
<dbReference type="PANTHER" id="PTHR42872:SF6">
    <property type="entry name" value="PROTEIN-GLUTAMATE METHYLESTERASE_PROTEIN-GLUTAMINE GLUTAMINASE"/>
    <property type="match status" value="1"/>
</dbReference>
<sequence>MPPLRASILLVQHMPKFIQDSFANTLQKQTRMCVSLAQDGDELRDGHVFIAPAELHTRLSRNRKLHVTSGPKVNFVCPSIDVAMMSVIPQPERRIIGVLLTGMGRDGADGMAHMKKCGATTMAQDESTCAVFGMPKEAWRAGAVQQLLPPERIASSLAQLAH</sequence>
<dbReference type="Gene3D" id="3.40.50.180">
    <property type="entry name" value="Methylesterase CheB, C-terminal domain"/>
    <property type="match status" value="1"/>
</dbReference>
<proteinExistence type="predicted"/>
<protein>
    <recommendedName>
        <fullName evidence="2">protein-glutamate methylesterase</fullName>
        <ecNumber evidence="2">3.1.1.61</ecNumber>
    </recommendedName>
</protein>
<dbReference type="InterPro" id="IPR035909">
    <property type="entry name" value="CheB_C"/>
</dbReference>
<dbReference type="GO" id="GO:0005737">
    <property type="term" value="C:cytoplasm"/>
    <property type="evidence" value="ECO:0007669"/>
    <property type="project" value="InterPro"/>
</dbReference>